<dbReference type="Pfam" id="PF00639">
    <property type="entry name" value="Rotamase"/>
    <property type="match status" value="1"/>
</dbReference>
<dbReference type="InterPro" id="IPR027304">
    <property type="entry name" value="Trigger_fact/SurA_dom_sf"/>
</dbReference>
<reference evidence="14 15" key="1">
    <citation type="submission" date="2014-06" db="EMBL/GenBank/DDBJ databases">
        <title>Functional and comparative genomic analyses of the Drosophila gut microbiota identify candidate symbiosis factors.</title>
        <authorList>
            <person name="Newell P.D."/>
            <person name="Chaston J.M."/>
            <person name="Douglas A.E."/>
        </authorList>
    </citation>
    <scope>NUCLEOTIDE SEQUENCE [LARGE SCALE GENOMIC DNA]</scope>
    <source>
        <strain evidence="14 15">DmCS_002</strain>
    </source>
</reference>
<gene>
    <name evidence="11" type="primary">prsA</name>
    <name evidence="14" type="ORF">LfDm3_0492</name>
</gene>
<evidence type="ECO:0000256" key="6">
    <source>
        <dbReference type="ARBA" id="ARBA00023110"/>
    </source>
</evidence>
<feature type="signal peptide" evidence="12">
    <location>
        <begin position="1"/>
        <end position="20"/>
    </location>
</feature>
<dbReference type="NCBIfam" id="NF003356">
    <property type="entry name" value="PRK04405.1"/>
    <property type="match status" value="1"/>
</dbReference>
<dbReference type="InterPro" id="IPR000297">
    <property type="entry name" value="PPIase_PpiC"/>
</dbReference>
<dbReference type="PROSITE" id="PS51257">
    <property type="entry name" value="PROKAR_LIPOPROTEIN"/>
    <property type="match status" value="1"/>
</dbReference>
<dbReference type="InterPro" id="IPR050245">
    <property type="entry name" value="PrsA_foldase"/>
</dbReference>
<keyword evidence="15" id="KW-1185">Reference proteome</keyword>
<evidence type="ECO:0000256" key="11">
    <source>
        <dbReference type="HAMAP-Rule" id="MF_01145"/>
    </source>
</evidence>
<proteinExistence type="inferred from homology"/>
<dbReference type="OrthoDB" id="14196at2"/>
<dbReference type="PATRIC" id="fig|1614.7.peg.480"/>
<dbReference type="PANTHER" id="PTHR47245">
    <property type="entry name" value="PEPTIDYLPROLYL ISOMERASE"/>
    <property type="match status" value="1"/>
</dbReference>
<accession>A0A0C1PMV9</accession>
<evidence type="ECO:0000256" key="9">
    <source>
        <dbReference type="ARBA" id="ARBA00023235"/>
    </source>
</evidence>
<evidence type="ECO:0000256" key="4">
    <source>
        <dbReference type="ARBA" id="ARBA00022475"/>
    </source>
</evidence>
<comment type="function">
    <text evidence="11">Plays a major role in protein secretion by helping the post-translocational extracellular folding of several secreted proteins.</text>
</comment>
<evidence type="ECO:0000256" key="3">
    <source>
        <dbReference type="ARBA" id="ARBA00006071"/>
    </source>
</evidence>
<dbReference type="GO" id="GO:0006457">
    <property type="term" value="P:protein folding"/>
    <property type="evidence" value="ECO:0007669"/>
    <property type="project" value="UniProtKB-UniRule"/>
</dbReference>
<evidence type="ECO:0000256" key="2">
    <source>
        <dbReference type="ARBA" id="ARBA00004193"/>
    </source>
</evidence>
<evidence type="ECO:0000256" key="5">
    <source>
        <dbReference type="ARBA" id="ARBA00022729"/>
    </source>
</evidence>
<dbReference type="EMBL" id="JOJZ01000010">
    <property type="protein sequence ID" value="KID42087.1"/>
    <property type="molecule type" value="Genomic_DNA"/>
</dbReference>
<organism evidence="14 15">
    <name type="scientific">Fructilactobacillus fructivorans</name>
    <dbReference type="NCBI Taxonomy" id="1614"/>
    <lineage>
        <taxon>Bacteria</taxon>
        <taxon>Bacillati</taxon>
        <taxon>Bacillota</taxon>
        <taxon>Bacilli</taxon>
        <taxon>Lactobacillales</taxon>
        <taxon>Lactobacillaceae</taxon>
        <taxon>Fructilactobacillus</taxon>
    </lineage>
</organism>
<dbReference type="SUPFAM" id="SSF54534">
    <property type="entry name" value="FKBP-like"/>
    <property type="match status" value="1"/>
</dbReference>
<feature type="chain" id="PRO_5039187663" description="Foldase protein PrsA" evidence="12">
    <location>
        <begin position="21"/>
        <end position="294"/>
    </location>
</feature>
<dbReference type="HAMAP" id="MF_01145">
    <property type="entry name" value="Foldase_PrsA"/>
    <property type="match status" value="1"/>
</dbReference>
<dbReference type="Gene3D" id="1.10.4030.10">
    <property type="entry name" value="Porin chaperone SurA, peptide-binding domain"/>
    <property type="match status" value="1"/>
</dbReference>
<evidence type="ECO:0000256" key="1">
    <source>
        <dbReference type="ARBA" id="ARBA00000971"/>
    </source>
</evidence>
<dbReference type="GO" id="GO:0003755">
    <property type="term" value="F:peptidyl-prolyl cis-trans isomerase activity"/>
    <property type="evidence" value="ECO:0007669"/>
    <property type="project" value="UniProtKB-UniRule"/>
</dbReference>
<keyword evidence="4 11" id="KW-1003">Cell membrane</keyword>
<keyword evidence="5 11" id="KW-0732">Signal</keyword>
<dbReference type="PROSITE" id="PS50198">
    <property type="entry name" value="PPIC_PPIASE_2"/>
    <property type="match status" value="1"/>
</dbReference>
<dbReference type="EC" id="5.2.1.8" evidence="11"/>
<dbReference type="InterPro" id="IPR046357">
    <property type="entry name" value="PPIase_dom_sf"/>
</dbReference>
<evidence type="ECO:0000256" key="10">
    <source>
        <dbReference type="ARBA" id="ARBA00023288"/>
    </source>
</evidence>
<keyword evidence="10 11" id="KW-0449">Lipoprotein</keyword>
<dbReference type="GeneID" id="74913179"/>
<comment type="catalytic activity">
    <reaction evidence="1 11">
        <text>[protein]-peptidylproline (omega=180) = [protein]-peptidylproline (omega=0)</text>
        <dbReference type="Rhea" id="RHEA:16237"/>
        <dbReference type="Rhea" id="RHEA-COMP:10747"/>
        <dbReference type="Rhea" id="RHEA-COMP:10748"/>
        <dbReference type="ChEBI" id="CHEBI:83833"/>
        <dbReference type="ChEBI" id="CHEBI:83834"/>
        <dbReference type="EC" id="5.2.1.8"/>
    </reaction>
</comment>
<dbReference type="SUPFAM" id="SSF109998">
    <property type="entry name" value="Triger factor/SurA peptide-binding domain-like"/>
    <property type="match status" value="1"/>
</dbReference>
<keyword evidence="7 11" id="KW-0472">Membrane</keyword>
<evidence type="ECO:0000313" key="15">
    <source>
        <dbReference type="Proteomes" id="UP000031397"/>
    </source>
</evidence>
<keyword evidence="6 11" id="KW-0697">Rotamase</keyword>
<evidence type="ECO:0000256" key="12">
    <source>
        <dbReference type="SAM" id="SignalP"/>
    </source>
</evidence>
<keyword evidence="8 11" id="KW-0564">Palmitate</keyword>
<comment type="subcellular location">
    <subcellularLocation>
        <location evidence="2 11">Cell membrane</location>
        <topology evidence="2 11">Lipid-anchor</topology>
    </subcellularLocation>
</comment>
<evidence type="ECO:0000256" key="8">
    <source>
        <dbReference type="ARBA" id="ARBA00023139"/>
    </source>
</evidence>
<comment type="caution">
    <text evidence="14">The sequence shown here is derived from an EMBL/GenBank/DDBJ whole genome shotgun (WGS) entry which is preliminary data.</text>
</comment>
<keyword evidence="9 11" id="KW-0413">Isomerase</keyword>
<dbReference type="RefSeq" id="WP_039143879.1">
    <property type="nucleotide sequence ID" value="NZ_JOJZ01000010.1"/>
</dbReference>
<dbReference type="AlphaFoldDB" id="A0A0C1PMV9"/>
<evidence type="ECO:0000256" key="7">
    <source>
        <dbReference type="ARBA" id="ARBA00023136"/>
    </source>
</evidence>
<dbReference type="Proteomes" id="UP000031397">
    <property type="component" value="Unassembled WGS sequence"/>
</dbReference>
<comment type="similarity">
    <text evidence="3 11">Belongs to the PrsA family.</text>
</comment>
<dbReference type="InterPro" id="IPR023059">
    <property type="entry name" value="Foldase_PrsA"/>
</dbReference>
<dbReference type="PANTHER" id="PTHR47245:SF1">
    <property type="entry name" value="FOLDASE PROTEIN PRSA"/>
    <property type="match status" value="1"/>
</dbReference>
<dbReference type="Gene3D" id="3.10.50.40">
    <property type="match status" value="1"/>
</dbReference>
<sequence length="294" mass="32658">MKKKWLVGAAALLLSVSLVACGSSKTVATTSGGKITESQYYNSMKKTPQGKTVLQTMILNKVLNKEYGDKVKSSQVDDQFNQYKSQYGSQFKALLSQQGLTEKSLKEQIKDNLLLKQAVIANTSFSDKDLQNQFKKYQPKVTVNEITTKNQGDAEKVISGLENGQKFSDLAKKYSTDANKKDGGKMAPFDNTDTSLDNNFKNAAFKLKNGEYTKEPVKTKAGYQVIQMVNHPSKGKYEDHKAELKDQLATERMSDNTVLHAVVSKVLKDGDVKIQDKDLQNILADYTSTPKAMK</sequence>
<evidence type="ECO:0000313" key="14">
    <source>
        <dbReference type="EMBL" id="KID42087.1"/>
    </source>
</evidence>
<evidence type="ECO:0000259" key="13">
    <source>
        <dbReference type="PROSITE" id="PS50198"/>
    </source>
</evidence>
<dbReference type="GO" id="GO:0005886">
    <property type="term" value="C:plasma membrane"/>
    <property type="evidence" value="ECO:0007669"/>
    <property type="project" value="UniProtKB-SubCell"/>
</dbReference>
<feature type="domain" description="PpiC" evidence="13">
    <location>
        <begin position="138"/>
        <end position="230"/>
    </location>
</feature>
<protein>
    <recommendedName>
        <fullName evidence="11">Foldase protein PrsA</fullName>
        <ecNumber evidence="11">5.2.1.8</ecNumber>
    </recommendedName>
</protein>
<name>A0A0C1PMV9_9LACO</name>